<evidence type="ECO:0000313" key="7">
    <source>
        <dbReference type="Proteomes" id="UP000515158"/>
    </source>
</evidence>
<accession>A0A6P8Z143</accession>
<reference evidence="8" key="1">
    <citation type="submission" date="2025-08" db="UniProtKB">
        <authorList>
            <consortium name="RefSeq"/>
        </authorList>
    </citation>
    <scope>IDENTIFICATION</scope>
    <source>
        <tissue evidence="8">Total insect</tissue>
    </source>
</reference>
<dbReference type="InterPro" id="IPR002469">
    <property type="entry name" value="Peptidase_S9B_N"/>
</dbReference>
<dbReference type="InterPro" id="IPR001375">
    <property type="entry name" value="Peptidase_S9_cat"/>
</dbReference>
<dbReference type="InParanoid" id="A0A6P8Z143"/>
<dbReference type="GeneID" id="117646472"/>
<keyword evidence="4" id="KW-0472">Membrane</keyword>
<proteinExistence type="inferred from homology"/>
<dbReference type="GO" id="GO:0008239">
    <property type="term" value="F:dipeptidyl-peptidase activity"/>
    <property type="evidence" value="ECO:0007669"/>
    <property type="project" value="TreeGrafter"/>
</dbReference>
<keyword evidence="4" id="KW-0812">Transmembrane</keyword>
<dbReference type="SUPFAM" id="SSF82171">
    <property type="entry name" value="DPP6 N-terminal domain-like"/>
    <property type="match status" value="1"/>
</dbReference>
<evidence type="ECO:0000256" key="3">
    <source>
        <dbReference type="ARBA" id="ARBA00072929"/>
    </source>
</evidence>
<dbReference type="GO" id="GO:0008236">
    <property type="term" value="F:serine-type peptidase activity"/>
    <property type="evidence" value="ECO:0007669"/>
    <property type="project" value="InterPro"/>
</dbReference>
<dbReference type="PANTHER" id="PTHR11731">
    <property type="entry name" value="PROTEASE FAMILY S9B,C DIPEPTIDYL-PEPTIDASE IV-RELATED"/>
    <property type="match status" value="1"/>
</dbReference>
<dbReference type="RefSeq" id="XP_034243316.1">
    <property type="nucleotide sequence ID" value="XM_034387425.1"/>
</dbReference>
<dbReference type="FunFam" id="3.40.50.1820:FF:000003">
    <property type="entry name" value="Dipeptidyl peptidase 4"/>
    <property type="match status" value="1"/>
</dbReference>
<keyword evidence="4" id="KW-1133">Transmembrane helix</keyword>
<dbReference type="Pfam" id="PF00930">
    <property type="entry name" value="DPPIV_N"/>
    <property type="match status" value="1"/>
</dbReference>
<evidence type="ECO:0000313" key="8">
    <source>
        <dbReference type="RefSeq" id="XP_034243316.1"/>
    </source>
</evidence>
<dbReference type="Proteomes" id="UP000515158">
    <property type="component" value="Unplaced"/>
</dbReference>
<evidence type="ECO:0000256" key="4">
    <source>
        <dbReference type="SAM" id="Phobius"/>
    </source>
</evidence>
<dbReference type="PANTHER" id="PTHR11731:SF154">
    <property type="entry name" value="VENOM DIPEPTIDYL PEPTIDASE 4-LIKE PROTEIN"/>
    <property type="match status" value="1"/>
</dbReference>
<gene>
    <name evidence="8" type="primary">LOC117646472</name>
</gene>
<dbReference type="FunCoup" id="A0A6P8Z143">
    <property type="interactions" value="109"/>
</dbReference>
<dbReference type="Gene3D" id="3.40.50.1820">
    <property type="entry name" value="alpha/beta hydrolase"/>
    <property type="match status" value="1"/>
</dbReference>
<dbReference type="GO" id="GO:0005886">
    <property type="term" value="C:plasma membrane"/>
    <property type="evidence" value="ECO:0007669"/>
    <property type="project" value="TreeGrafter"/>
</dbReference>
<keyword evidence="7" id="KW-1185">Reference proteome</keyword>
<evidence type="ECO:0000256" key="1">
    <source>
        <dbReference type="ARBA" id="ARBA00010036"/>
    </source>
</evidence>
<feature type="transmembrane region" description="Helical" evidence="4">
    <location>
        <begin position="38"/>
        <end position="60"/>
    </location>
</feature>
<sequence>MLRGGGSGYSPVSLVDPEDDYGTMELVTRANKARRWKILGLLIAAGITAAVLTTVLVLVLRKAPDDARGEALTMDDFLSRRFTPRQFNASWISDSELFYDDGTSSLNPVIYDVNSKQRRQALGPSVHLDLQAFQTELSADSKYSLESYSYRSLYRHSYIALYNLIDVETGVKTPLTIPDRPGPVYAQVVVWAPVGSALTFVVGNDIYYRSEATAASVRITATGVQDTIYNGVPDWVYEEEVLSGNKALWFAPDGSRLAYVTYNDTAVPFMTLPYYGRPGELLFQYTRAYNIRYPKPGKPNPEVTLTVVDPANPSAKVGVPPPMLLNHGSDSLILAVTQWVPDTPNPRLLTVWMNRVQNHAVVELVDVHASPVVRVVVAELSEPDGWVDLFENGVTAEGAGGQGSVLLPLSHAVDDDSFRHIARFDPNEDRTKYTRTDLTTGAFVVTSILAWDSDNGYVYFVSTKEGDPGQSLVQRVRDDPKGAPHVPECLSCNLTNCMYATASLSKKNGYVALTCAGPDVPYTAILSTKGSPSRVMDWEQNDAVRHGLVGKRLPTKKRLTADLPQGFKAEVMLWLPPDADLSGSTKYPMLVDVYGGPNSFRVSERFAMDWGTFLSANKSVIYAAIDGRGSANKGDKTVFSINRRFGTYEVEDQINVTRHLQNTLPYVDASRTAIWGWSYGGYASAMALAEDTSNVFKCGMSVAPVTDWIYYDSIYTERYMGLPTEGDNRAGYRRAQLTNKVENLRHKLFLLIHGTLDDNVHYQQSMILSRALEENDILFRQQTYPDEEHGIVQLQKHLYHTLENFLGECFAEF</sequence>
<feature type="domain" description="Dipeptidylpeptidase IV N-terminal" evidence="6">
    <location>
        <begin position="138"/>
        <end position="522"/>
    </location>
</feature>
<dbReference type="AlphaFoldDB" id="A0A6P8Z143"/>
<evidence type="ECO:0000256" key="2">
    <source>
        <dbReference type="ARBA" id="ARBA00023180"/>
    </source>
</evidence>
<keyword evidence="2" id="KW-0325">Glycoprotein</keyword>
<dbReference type="SUPFAM" id="SSF53474">
    <property type="entry name" value="alpha/beta-Hydrolases"/>
    <property type="match status" value="1"/>
</dbReference>
<protein>
    <recommendedName>
        <fullName evidence="3">Venom dipeptidyl peptidase 4</fullName>
    </recommendedName>
</protein>
<dbReference type="CTD" id="44297"/>
<dbReference type="GO" id="GO:0006508">
    <property type="term" value="P:proteolysis"/>
    <property type="evidence" value="ECO:0007669"/>
    <property type="project" value="InterPro"/>
</dbReference>
<dbReference type="OrthoDB" id="16520at2759"/>
<organism evidence="8">
    <name type="scientific">Thrips palmi</name>
    <name type="common">Melon thrips</name>
    <dbReference type="NCBI Taxonomy" id="161013"/>
    <lineage>
        <taxon>Eukaryota</taxon>
        <taxon>Metazoa</taxon>
        <taxon>Ecdysozoa</taxon>
        <taxon>Arthropoda</taxon>
        <taxon>Hexapoda</taxon>
        <taxon>Insecta</taxon>
        <taxon>Pterygota</taxon>
        <taxon>Neoptera</taxon>
        <taxon>Paraneoptera</taxon>
        <taxon>Thysanoptera</taxon>
        <taxon>Terebrantia</taxon>
        <taxon>Thripoidea</taxon>
        <taxon>Thripidae</taxon>
        <taxon>Thrips</taxon>
    </lineage>
</organism>
<dbReference type="Gene3D" id="2.140.10.30">
    <property type="entry name" value="Dipeptidylpeptidase IV, N-terminal domain"/>
    <property type="match status" value="1"/>
</dbReference>
<evidence type="ECO:0000259" key="6">
    <source>
        <dbReference type="Pfam" id="PF00930"/>
    </source>
</evidence>
<dbReference type="KEGG" id="tpal:117646472"/>
<dbReference type="InterPro" id="IPR029058">
    <property type="entry name" value="AB_hydrolase_fold"/>
</dbReference>
<dbReference type="InterPro" id="IPR050278">
    <property type="entry name" value="Serine_Prot_S9B/DPPIV"/>
</dbReference>
<dbReference type="Pfam" id="PF00326">
    <property type="entry name" value="Peptidase_S9"/>
    <property type="match status" value="1"/>
</dbReference>
<feature type="domain" description="Peptidase S9 prolyl oligopeptidase catalytic" evidence="5">
    <location>
        <begin position="608"/>
        <end position="811"/>
    </location>
</feature>
<evidence type="ECO:0000259" key="5">
    <source>
        <dbReference type="Pfam" id="PF00326"/>
    </source>
</evidence>
<comment type="similarity">
    <text evidence="1">Belongs to the peptidase S9B family. DPPIV subfamily.</text>
</comment>
<name>A0A6P8Z143_THRPL</name>